<keyword evidence="2" id="KW-1185">Reference proteome</keyword>
<reference evidence="1 2" key="1">
    <citation type="submission" date="2016-03" db="EMBL/GenBank/DDBJ databases">
        <title>Whole genome sequencing of Grifola frondosa 9006-11.</title>
        <authorList>
            <person name="Min B."/>
            <person name="Park H."/>
            <person name="Kim J.-G."/>
            <person name="Cho H."/>
            <person name="Oh Y.-L."/>
            <person name="Kong W.-S."/>
            <person name="Choi I.-G."/>
        </authorList>
    </citation>
    <scope>NUCLEOTIDE SEQUENCE [LARGE SCALE GENOMIC DNA]</scope>
    <source>
        <strain evidence="1 2">9006-11</strain>
    </source>
</reference>
<evidence type="ECO:0000313" key="1">
    <source>
        <dbReference type="EMBL" id="OBZ73672.1"/>
    </source>
</evidence>
<proteinExistence type="predicted"/>
<dbReference type="AlphaFoldDB" id="A0A1C7MA24"/>
<protein>
    <submittedName>
        <fullName evidence="1">Uncharacterized protein</fullName>
    </submittedName>
</protein>
<comment type="caution">
    <text evidence="1">The sequence shown here is derived from an EMBL/GenBank/DDBJ whole genome shotgun (WGS) entry which is preliminary data.</text>
</comment>
<sequence>MKRQETGIHPRFRLQYDQIISDGVLLVSGIGAIYCTHNEIWIPLLCQNAECSRVALIKAIFLIKRAN</sequence>
<dbReference type="EMBL" id="LUGG01000006">
    <property type="protein sequence ID" value="OBZ73672.1"/>
    <property type="molecule type" value="Genomic_DNA"/>
</dbReference>
<gene>
    <name evidence="1" type="ORF">A0H81_06189</name>
</gene>
<evidence type="ECO:0000313" key="2">
    <source>
        <dbReference type="Proteomes" id="UP000092993"/>
    </source>
</evidence>
<dbReference type="Proteomes" id="UP000092993">
    <property type="component" value="Unassembled WGS sequence"/>
</dbReference>
<accession>A0A1C7MA24</accession>
<organism evidence="1 2">
    <name type="scientific">Grifola frondosa</name>
    <name type="common">Maitake</name>
    <name type="synonym">Polyporus frondosus</name>
    <dbReference type="NCBI Taxonomy" id="5627"/>
    <lineage>
        <taxon>Eukaryota</taxon>
        <taxon>Fungi</taxon>
        <taxon>Dikarya</taxon>
        <taxon>Basidiomycota</taxon>
        <taxon>Agaricomycotina</taxon>
        <taxon>Agaricomycetes</taxon>
        <taxon>Polyporales</taxon>
        <taxon>Grifolaceae</taxon>
        <taxon>Grifola</taxon>
    </lineage>
</organism>
<name>A0A1C7MA24_GRIFR</name>